<dbReference type="PANTHER" id="PTHR22550:SF5">
    <property type="entry name" value="LEUCINE ZIPPER PROTEIN 4"/>
    <property type="match status" value="1"/>
</dbReference>
<protein>
    <submittedName>
        <fullName evidence="7">BatA type von Willebrand factor type A protein</fullName>
    </submittedName>
</protein>
<evidence type="ECO:0000313" key="7">
    <source>
        <dbReference type="EMBL" id="MEA0970488.1"/>
    </source>
</evidence>
<keyword evidence="8" id="KW-1185">Reference proteome</keyword>
<gene>
    <name evidence="7" type="ORF">Megvenef_00453</name>
</gene>
<dbReference type="SMART" id="SM00327">
    <property type="entry name" value="VWA"/>
    <property type="match status" value="1"/>
</dbReference>
<dbReference type="RefSeq" id="WP_322776391.1">
    <property type="nucleotide sequence ID" value="NZ_JARJFB010000022.1"/>
</dbReference>
<proteinExistence type="predicted"/>
<evidence type="ECO:0000313" key="8">
    <source>
        <dbReference type="Proteomes" id="UP001291687"/>
    </source>
</evidence>
<evidence type="ECO:0000256" key="3">
    <source>
        <dbReference type="ARBA" id="ARBA00022989"/>
    </source>
</evidence>
<dbReference type="InterPro" id="IPR036465">
    <property type="entry name" value="vWFA_dom_sf"/>
</dbReference>
<dbReference type="InterPro" id="IPR050768">
    <property type="entry name" value="UPF0353/GerABKA_families"/>
</dbReference>
<feature type="domain" description="VWFA" evidence="6">
    <location>
        <begin position="96"/>
        <end position="290"/>
    </location>
</feature>
<dbReference type="EMBL" id="JARJFB010000022">
    <property type="protein sequence ID" value="MEA0970488.1"/>
    <property type="molecule type" value="Genomic_DNA"/>
</dbReference>
<evidence type="ECO:0000256" key="5">
    <source>
        <dbReference type="SAM" id="Phobius"/>
    </source>
</evidence>
<evidence type="ECO:0000256" key="1">
    <source>
        <dbReference type="ARBA" id="ARBA00022475"/>
    </source>
</evidence>
<keyword evidence="4 5" id="KW-0472">Membrane</keyword>
<dbReference type="InterPro" id="IPR002035">
    <property type="entry name" value="VWF_A"/>
</dbReference>
<dbReference type="PROSITE" id="PS50234">
    <property type="entry name" value="VWFA"/>
    <property type="match status" value="1"/>
</dbReference>
<dbReference type="SUPFAM" id="SSF53300">
    <property type="entry name" value="vWA-like"/>
    <property type="match status" value="1"/>
</dbReference>
<keyword evidence="3 5" id="KW-1133">Transmembrane helix</keyword>
<comment type="caution">
    <text evidence="7">The sequence shown here is derived from an EMBL/GenBank/DDBJ whole genome shotgun (WGS) entry which is preliminary data.</text>
</comment>
<dbReference type="InterPro" id="IPR033881">
    <property type="entry name" value="vWA_BatA_type"/>
</dbReference>
<dbReference type="Proteomes" id="UP001291687">
    <property type="component" value="Unassembled WGS sequence"/>
</dbReference>
<dbReference type="CDD" id="cd01467">
    <property type="entry name" value="vWA_BatA_type"/>
    <property type="match status" value="1"/>
</dbReference>
<name>A0ABU5NBD9_9RICK</name>
<dbReference type="Gene3D" id="3.40.50.410">
    <property type="entry name" value="von Willebrand factor, type A domain"/>
    <property type="match status" value="1"/>
</dbReference>
<evidence type="ECO:0000256" key="4">
    <source>
        <dbReference type="ARBA" id="ARBA00023136"/>
    </source>
</evidence>
<feature type="transmembrane region" description="Helical" evidence="5">
    <location>
        <begin position="62"/>
        <end position="83"/>
    </location>
</feature>
<reference evidence="7 8" key="1">
    <citation type="submission" date="2023-03" db="EMBL/GenBank/DDBJ databases">
        <title>Host association and intracellularity evolved multiple times independently in the Rickettsiales.</title>
        <authorList>
            <person name="Castelli M."/>
            <person name="Nardi T."/>
            <person name="Gammuto L."/>
            <person name="Bellinzona G."/>
            <person name="Sabaneyeva E."/>
            <person name="Potekhin A."/>
            <person name="Serra V."/>
            <person name="Petroni G."/>
            <person name="Sassera D."/>
        </authorList>
    </citation>
    <scope>NUCLEOTIDE SEQUENCE [LARGE SCALE GENOMIC DNA]</scope>
    <source>
        <strain evidence="7 8">Sr 2-6</strain>
    </source>
</reference>
<evidence type="ECO:0000259" key="6">
    <source>
        <dbReference type="PROSITE" id="PS50234"/>
    </source>
</evidence>
<accession>A0ABU5NBD9</accession>
<organism evidence="7 8">
    <name type="scientific">Candidatus Megaera venefica</name>
    <dbReference type="NCBI Taxonomy" id="2055910"/>
    <lineage>
        <taxon>Bacteria</taxon>
        <taxon>Pseudomonadati</taxon>
        <taxon>Pseudomonadota</taxon>
        <taxon>Alphaproteobacteria</taxon>
        <taxon>Rickettsiales</taxon>
        <taxon>Rickettsiaceae</taxon>
        <taxon>Candidatus Megaera</taxon>
    </lineage>
</organism>
<evidence type="ECO:0000256" key="2">
    <source>
        <dbReference type="ARBA" id="ARBA00022692"/>
    </source>
</evidence>
<dbReference type="PANTHER" id="PTHR22550">
    <property type="entry name" value="SPORE GERMINATION PROTEIN"/>
    <property type="match status" value="1"/>
</dbReference>
<keyword evidence="1" id="KW-1003">Cell membrane</keyword>
<feature type="transmembrane region" description="Helical" evidence="5">
    <location>
        <begin position="308"/>
        <end position="329"/>
    </location>
</feature>
<dbReference type="Pfam" id="PF00092">
    <property type="entry name" value="VWA"/>
    <property type="match status" value="1"/>
</dbReference>
<keyword evidence="2 5" id="KW-0812">Transmembrane</keyword>
<sequence length="336" mass="37845">MFAFNWPWMVLLLPLPLITWTLLPANKNANDDTMPELLFPYTNRLNEAFAGRYVNHPKSKKWFIITLSLLWFFLVLTVMCPIWRHQSLLINSKGYDIMLAVDISLSMNIVDSAEKEKSMTRLDSTKEVVTNFTKQRQGDRLGLILFGEQAYLQVPMTSDTFGLSQMLNNAMPGMAGPSTAIGDAIGIAVRELRNRTDGSKILILLTDGADTSSSIPPIKAAEIAKQYNIRIYTIGIGNQGSASFTDANGKVSTIDTSMDEKLLQDIANITGGQYFVAREDQTLEKIYNKINELEKIDLTTKEYQFTSLYRYPLGVACLLFLMLCLSPLYRRFVYGV</sequence>